<sequence>MHPSQKKILDVLRKKPASSEELTMITGLSPDSIRGRISEIRTRYNYDIKKINGKYHLSDDNSDVEKVISYVASHNLYGTKINMGKLMDELDMSHKDLANILGKLHHRKQLLQWAKDTVIIYPL</sequence>
<evidence type="ECO:0000313" key="1">
    <source>
        <dbReference type="EMBL" id="GAG73907.1"/>
    </source>
</evidence>
<gene>
    <name evidence="1" type="ORF">S01H4_06270</name>
</gene>
<name>X1AXI0_9ZZZZ</name>
<protein>
    <submittedName>
        <fullName evidence="1">Uncharacterized protein</fullName>
    </submittedName>
</protein>
<dbReference type="AlphaFoldDB" id="X1AXI0"/>
<proteinExistence type="predicted"/>
<dbReference type="EMBL" id="BART01001911">
    <property type="protein sequence ID" value="GAG73907.1"/>
    <property type="molecule type" value="Genomic_DNA"/>
</dbReference>
<organism evidence="1">
    <name type="scientific">marine sediment metagenome</name>
    <dbReference type="NCBI Taxonomy" id="412755"/>
    <lineage>
        <taxon>unclassified sequences</taxon>
        <taxon>metagenomes</taxon>
        <taxon>ecological metagenomes</taxon>
    </lineage>
</organism>
<comment type="caution">
    <text evidence="1">The sequence shown here is derived from an EMBL/GenBank/DDBJ whole genome shotgun (WGS) entry which is preliminary data.</text>
</comment>
<reference evidence="1" key="1">
    <citation type="journal article" date="2014" name="Front. Microbiol.">
        <title>High frequency of phylogenetically diverse reductive dehalogenase-homologous genes in deep subseafloor sedimentary metagenomes.</title>
        <authorList>
            <person name="Kawai M."/>
            <person name="Futagami T."/>
            <person name="Toyoda A."/>
            <person name="Takaki Y."/>
            <person name="Nishi S."/>
            <person name="Hori S."/>
            <person name="Arai W."/>
            <person name="Tsubouchi T."/>
            <person name="Morono Y."/>
            <person name="Uchiyama I."/>
            <person name="Ito T."/>
            <person name="Fujiyama A."/>
            <person name="Inagaki F."/>
            <person name="Takami H."/>
        </authorList>
    </citation>
    <scope>NUCLEOTIDE SEQUENCE</scope>
    <source>
        <strain evidence="1">Expedition CK06-06</strain>
    </source>
</reference>
<accession>X1AXI0</accession>